<dbReference type="Pfam" id="PF08007">
    <property type="entry name" value="JmjC_2"/>
    <property type="match status" value="1"/>
</dbReference>
<protein>
    <recommendedName>
        <fullName evidence="1">JmjC domain-containing protein</fullName>
    </recommendedName>
</protein>
<proteinExistence type="predicted"/>
<dbReference type="Gene3D" id="2.60.120.650">
    <property type="entry name" value="Cupin"/>
    <property type="match status" value="1"/>
</dbReference>
<dbReference type="InterPro" id="IPR003347">
    <property type="entry name" value="JmjC_dom"/>
</dbReference>
<dbReference type="Proteomes" id="UP000789595">
    <property type="component" value="Unassembled WGS sequence"/>
</dbReference>
<name>A0A7S4A779_9STRA</name>
<evidence type="ECO:0000313" key="3">
    <source>
        <dbReference type="EMBL" id="CAH0367815.1"/>
    </source>
</evidence>
<accession>A0A7S4A779</accession>
<sequence length="280" mass="30068">MTKRRQDRALHAPAEHAPSLRDATFVALALAGAAVAVSQYDRPACGLRRVPISTALTWRRPPPEPVVLAPFHANSELRIRTARAALLRDHGDARVHLTSSNSFSEGAVEASLAEYLAATPSGGRANESYYLFGPPTDARLAKLVASYEFPKCGGAWCAPSNLAASFGVAGRDSGVSYHTHGSGFGEVLHGRKRWLLYSPSAAPPPGHDPDVSTAAWVRDVLPTLPPHKRPRHDCVLGPGEVLYFPPSWWHATLNEDAHTVFVSSFASDQARDEGPAFLGA</sequence>
<evidence type="ECO:0000313" key="2">
    <source>
        <dbReference type="EMBL" id="CAE0705761.1"/>
    </source>
</evidence>
<gene>
    <name evidence="2" type="ORF">PCAL00307_LOCUS21211</name>
    <name evidence="3" type="ORF">PECAL_2P08540</name>
</gene>
<dbReference type="SUPFAM" id="SSF51197">
    <property type="entry name" value="Clavaminate synthase-like"/>
    <property type="match status" value="1"/>
</dbReference>
<evidence type="ECO:0000259" key="1">
    <source>
        <dbReference type="PROSITE" id="PS51184"/>
    </source>
</evidence>
<reference evidence="3" key="2">
    <citation type="submission" date="2021-11" db="EMBL/GenBank/DDBJ databases">
        <authorList>
            <consortium name="Genoscope - CEA"/>
            <person name="William W."/>
        </authorList>
    </citation>
    <scope>NUCLEOTIDE SEQUENCE</scope>
</reference>
<dbReference type="GO" id="GO:0005634">
    <property type="term" value="C:nucleus"/>
    <property type="evidence" value="ECO:0007669"/>
    <property type="project" value="TreeGrafter"/>
</dbReference>
<reference evidence="2" key="1">
    <citation type="submission" date="2021-01" db="EMBL/GenBank/DDBJ databases">
        <authorList>
            <person name="Corre E."/>
            <person name="Pelletier E."/>
            <person name="Niang G."/>
            <person name="Scheremetjew M."/>
            <person name="Finn R."/>
            <person name="Kale V."/>
            <person name="Holt S."/>
            <person name="Cochrane G."/>
            <person name="Meng A."/>
            <person name="Brown T."/>
            <person name="Cohen L."/>
        </authorList>
    </citation>
    <scope>NUCLEOTIDE SEQUENCE</scope>
    <source>
        <strain evidence="2">CCMP1756</strain>
    </source>
</reference>
<dbReference type="EMBL" id="HBIW01024599">
    <property type="protein sequence ID" value="CAE0705761.1"/>
    <property type="molecule type" value="Transcribed_RNA"/>
</dbReference>
<evidence type="ECO:0000313" key="4">
    <source>
        <dbReference type="Proteomes" id="UP000789595"/>
    </source>
</evidence>
<dbReference type="InterPro" id="IPR050910">
    <property type="entry name" value="JMJD6_ArgDemeth/LysHydrox"/>
</dbReference>
<dbReference type="PROSITE" id="PS51184">
    <property type="entry name" value="JMJC"/>
    <property type="match status" value="1"/>
</dbReference>
<dbReference type="OrthoDB" id="438164at2759"/>
<keyword evidence="4" id="KW-1185">Reference proteome</keyword>
<feature type="domain" description="JmjC" evidence="1">
    <location>
        <begin position="108"/>
        <end position="280"/>
    </location>
</feature>
<dbReference type="PANTHER" id="PTHR12480">
    <property type="entry name" value="ARGININE DEMETHYLASE AND LYSYL-HYDROXYLASE JMJD"/>
    <property type="match status" value="1"/>
</dbReference>
<dbReference type="EMBL" id="CAKKNE010000002">
    <property type="protein sequence ID" value="CAH0367815.1"/>
    <property type="molecule type" value="Genomic_DNA"/>
</dbReference>
<dbReference type="AlphaFoldDB" id="A0A7S4A779"/>
<organism evidence="2">
    <name type="scientific">Pelagomonas calceolata</name>
    <dbReference type="NCBI Taxonomy" id="35677"/>
    <lineage>
        <taxon>Eukaryota</taxon>
        <taxon>Sar</taxon>
        <taxon>Stramenopiles</taxon>
        <taxon>Ochrophyta</taxon>
        <taxon>Pelagophyceae</taxon>
        <taxon>Pelagomonadales</taxon>
        <taxon>Pelagomonadaceae</taxon>
        <taxon>Pelagomonas</taxon>
    </lineage>
</organism>
<dbReference type="PANTHER" id="PTHR12480:SF21">
    <property type="entry name" value="JMJC DOMAIN-CONTAINING PROTEIN 8"/>
    <property type="match status" value="1"/>
</dbReference>
<dbReference type="GO" id="GO:0000987">
    <property type="term" value="F:cis-regulatory region sequence-specific DNA binding"/>
    <property type="evidence" value="ECO:0007669"/>
    <property type="project" value="TreeGrafter"/>
</dbReference>